<reference evidence="2 3" key="1">
    <citation type="submission" date="2019-10" db="EMBL/GenBank/DDBJ databases">
        <title>Comparative genomics of sulfur disproportionating microorganisms.</title>
        <authorList>
            <person name="Ward L.M."/>
            <person name="Bertran E."/>
            <person name="Johnston D."/>
        </authorList>
    </citation>
    <scope>NUCLEOTIDE SEQUENCE [LARGE SCALE GENOMIC DNA]</scope>
    <source>
        <strain evidence="2 3">DSM 14055</strain>
    </source>
</reference>
<dbReference type="RefSeq" id="WP_152945247.1">
    <property type="nucleotide sequence ID" value="NZ_WHYR01000006.1"/>
</dbReference>
<feature type="region of interest" description="Disordered" evidence="1">
    <location>
        <begin position="29"/>
        <end position="60"/>
    </location>
</feature>
<keyword evidence="3" id="KW-1185">Reference proteome</keyword>
<accession>A0A6N7INZ7</accession>
<comment type="caution">
    <text evidence="2">The sequence shown here is derived from an EMBL/GenBank/DDBJ whole genome shotgun (WGS) entry which is preliminary data.</text>
</comment>
<sequence length="60" mass="6578">MRYITMVYPDIQWTGKAGWFTRNRGGMTRATVTGRHGGGTKVEPGSSLWSTGRQGGRPHA</sequence>
<evidence type="ECO:0000256" key="1">
    <source>
        <dbReference type="SAM" id="MobiDB-lite"/>
    </source>
</evidence>
<dbReference type="AlphaFoldDB" id="A0A6N7INZ7"/>
<organism evidence="2 3">
    <name type="scientific">Desulfofundulus thermobenzoicus</name>
    <dbReference type="NCBI Taxonomy" id="29376"/>
    <lineage>
        <taxon>Bacteria</taxon>
        <taxon>Bacillati</taxon>
        <taxon>Bacillota</taxon>
        <taxon>Clostridia</taxon>
        <taxon>Eubacteriales</taxon>
        <taxon>Peptococcaceae</taxon>
        <taxon>Desulfofundulus</taxon>
    </lineage>
</organism>
<evidence type="ECO:0000313" key="3">
    <source>
        <dbReference type="Proteomes" id="UP000441717"/>
    </source>
</evidence>
<dbReference type="EMBL" id="WHYR01000006">
    <property type="protein sequence ID" value="MQL51319.1"/>
    <property type="molecule type" value="Genomic_DNA"/>
</dbReference>
<gene>
    <name evidence="2" type="ORF">GFC01_03385</name>
</gene>
<name>A0A6N7INZ7_9FIRM</name>
<dbReference type="Proteomes" id="UP000441717">
    <property type="component" value="Unassembled WGS sequence"/>
</dbReference>
<evidence type="ECO:0000313" key="2">
    <source>
        <dbReference type="EMBL" id="MQL51319.1"/>
    </source>
</evidence>
<proteinExistence type="predicted"/>
<protein>
    <submittedName>
        <fullName evidence="2">Uncharacterized protein</fullName>
    </submittedName>
</protein>